<gene>
    <name evidence="1" type="ORF">VSP9026_03857</name>
</gene>
<accession>A0A1N6M9R0</accession>
<dbReference type="EMBL" id="FSSB01000025">
    <property type="protein sequence ID" value="SIO96097.1"/>
    <property type="molecule type" value="Genomic_DNA"/>
</dbReference>
<evidence type="ECO:0000313" key="1">
    <source>
        <dbReference type="EMBL" id="SIO96097.1"/>
    </source>
</evidence>
<dbReference type="OrthoDB" id="5863912at2"/>
<dbReference type="Proteomes" id="UP000184774">
    <property type="component" value="Unassembled WGS sequence"/>
</dbReference>
<dbReference type="RefSeq" id="WP_074374560.1">
    <property type="nucleotide sequence ID" value="NZ_AP024907.1"/>
</dbReference>
<evidence type="ECO:0000313" key="2">
    <source>
        <dbReference type="Proteomes" id="UP000184774"/>
    </source>
</evidence>
<reference evidence="1 2" key="1">
    <citation type="submission" date="2016-12" db="EMBL/GenBank/DDBJ databases">
        <authorList>
            <person name="Song W.-J."/>
            <person name="Kurnit D.M."/>
        </authorList>
    </citation>
    <scope>NUCLEOTIDE SEQUENCE [LARGE SCALE GENOMIC DNA]</scope>
    <source>
        <strain evidence="1 2">CECT 9026</strain>
    </source>
</reference>
<name>A0A1N6M9R0_9VIBR</name>
<dbReference type="AlphaFoldDB" id="A0A1N6M9R0"/>
<protein>
    <submittedName>
        <fullName evidence="1">Uncharacterized protein</fullName>
    </submittedName>
</protein>
<sequence length="197" mass="22395">MNMIAVDKFLPTLRTMVSDRIVPEMKTAIVRAAITFCRKSQAIVHQRTIDLISAGETVNVVEGSDENRNHPGSIKAAKVLGIQSHGQPLLQGMDYIMTGLDAVRFYKDACHVQFVSVVEPKPDTRYVPETLLSDWCEVICHGAAAILDSEKTGPESQLTPHHEREFTEGIRRAYRWRIETFPELNPSPEHRRHREFF</sequence>
<organism evidence="1 2">
    <name type="scientific">Vibrio spartinae</name>
    <dbReference type="NCBI Taxonomy" id="1918945"/>
    <lineage>
        <taxon>Bacteria</taxon>
        <taxon>Pseudomonadati</taxon>
        <taxon>Pseudomonadota</taxon>
        <taxon>Gammaproteobacteria</taxon>
        <taxon>Vibrionales</taxon>
        <taxon>Vibrionaceae</taxon>
        <taxon>Vibrio</taxon>
    </lineage>
</organism>
<proteinExistence type="predicted"/>